<reference evidence="2 3" key="1">
    <citation type="journal article" date="2010" name="Plant Cell">
        <title>The Chlorella variabilis NC64A genome reveals adaptation to photosymbiosis, coevolution with viruses, and cryptic sex.</title>
        <authorList>
            <person name="Blanc G."/>
            <person name="Duncan G."/>
            <person name="Agarkova I."/>
            <person name="Borodovsky M."/>
            <person name="Gurnon J."/>
            <person name="Kuo A."/>
            <person name="Lindquist E."/>
            <person name="Lucas S."/>
            <person name="Pangilinan J."/>
            <person name="Polle J."/>
            <person name="Salamov A."/>
            <person name="Terry A."/>
            <person name="Yamada T."/>
            <person name="Dunigan D.D."/>
            <person name="Grigoriev I.V."/>
            <person name="Claverie J.M."/>
            <person name="Van Etten J.L."/>
        </authorList>
    </citation>
    <scope>NUCLEOTIDE SEQUENCE [LARGE SCALE GENOMIC DNA]</scope>
    <source>
        <strain evidence="2 3">NC64A</strain>
    </source>
</reference>
<evidence type="ECO:0000313" key="2">
    <source>
        <dbReference type="EMBL" id="EFN56056.1"/>
    </source>
</evidence>
<dbReference type="AlphaFoldDB" id="E1ZDP3"/>
<dbReference type="KEGG" id="cvr:CHLNCDRAFT_52157"/>
<dbReference type="OrthoDB" id="538216at2759"/>
<proteinExistence type="predicted"/>
<keyword evidence="3" id="KW-1185">Reference proteome</keyword>
<dbReference type="InterPro" id="IPR045030">
    <property type="entry name" value="LYSM1-4"/>
</dbReference>
<organism evidence="3">
    <name type="scientific">Chlorella variabilis</name>
    <name type="common">Green alga</name>
    <dbReference type="NCBI Taxonomy" id="554065"/>
    <lineage>
        <taxon>Eukaryota</taxon>
        <taxon>Viridiplantae</taxon>
        <taxon>Chlorophyta</taxon>
        <taxon>core chlorophytes</taxon>
        <taxon>Trebouxiophyceae</taxon>
        <taxon>Chlorellales</taxon>
        <taxon>Chlorellaceae</taxon>
        <taxon>Chlorella clade</taxon>
        <taxon>Chlorella</taxon>
    </lineage>
</organism>
<dbReference type="eggNOG" id="KOG2850">
    <property type="taxonomic scope" value="Eukaryota"/>
</dbReference>
<gene>
    <name evidence="2" type="ORF">CHLNCDRAFT_52157</name>
</gene>
<dbReference type="InterPro" id="IPR018392">
    <property type="entry name" value="LysM"/>
</dbReference>
<evidence type="ECO:0000313" key="3">
    <source>
        <dbReference type="Proteomes" id="UP000008141"/>
    </source>
</evidence>
<dbReference type="OMA" id="SQCKSSI"/>
<dbReference type="PANTHER" id="PTHR20932">
    <property type="entry name" value="LYSM AND PUTATIVE PEPTIDOGLYCAN-BINDING DOMAIN-CONTAINING PROTEIN"/>
    <property type="match status" value="1"/>
</dbReference>
<dbReference type="STRING" id="554065.E1ZDP3"/>
<dbReference type="GeneID" id="17355503"/>
<dbReference type="InterPro" id="IPR036779">
    <property type="entry name" value="LysM_dom_sf"/>
</dbReference>
<dbReference type="PANTHER" id="PTHR20932:SF8">
    <property type="entry name" value="LD22649P"/>
    <property type="match status" value="1"/>
</dbReference>
<dbReference type="FunCoup" id="E1ZDP3">
    <property type="interactions" value="83"/>
</dbReference>
<feature type="compositionally biased region" description="Pro residues" evidence="1">
    <location>
        <begin position="33"/>
        <end position="50"/>
    </location>
</feature>
<evidence type="ECO:0000256" key="1">
    <source>
        <dbReference type="SAM" id="MobiDB-lite"/>
    </source>
</evidence>
<accession>E1ZDP3</accession>
<feature type="region of interest" description="Disordered" evidence="1">
    <location>
        <begin position="25"/>
        <end position="50"/>
    </location>
</feature>
<dbReference type="InParanoid" id="E1ZDP3"/>
<protein>
    <recommendedName>
        <fullName evidence="4">LysM domain-containing protein</fullName>
    </recommendedName>
</protein>
<dbReference type="Gene3D" id="3.10.350.10">
    <property type="entry name" value="LysM domain"/>
    <property type="match status" value="1"/>
</dbReference>
<sequence>MSEVPPSQKVASRLLEALDRFTCPSDTPSLLLSPPPSPPPSLPPCDDPPAPAGNLCTDMLDDLCLLSVLRQLEDDMDVVRLRAVSSRVRKLADIVLEEKFRRRWGVREVAAPPPASPAFAATRASSFVLCHRLEGKETLAAVAVRHGCDVVALKRINNLLSDHAMYSRSHLFVPVPDAAAAAAGQRVAFLHDENSSRRMVVVCRDGEPLPGQLSGSGSGRQAGRNHDFVVAKLAAMLQRALRIDQPTAAYYVSQANCDIRQAIAKFEEDKRWENVMRSRRAR</sequence>
<name>E1ZDP3_CHLVA</name>
<dbReference type="EMBL" id="GL433843">
    <property type="protein sequence ID" value="EFN56056.1"/>
    <property type="molecule type" value="Genomic_DNA"/>
</dbReference>
<evidence type="ECO:0008006" key="4">
    <source>
        <dbReference type="Google" id="ProtNLM"/>
    </source>
</evidence>
<dbReference type="CDD" id="cd00118">
    <property type="entry name" value="LysM"/>
    <property type="match status" value="1"/>
</dbReference>
<dbReference type="RefSeq" id="XP_005848158.1">
    <property type="nucleotide sequence ID" value="XM_005848096.1"/>
</dbReference>
<dbReference type="Proteomes" id="UP000008141">
    <property type="component" value="Unassembled WGS sequence"/>
</dbReference>